<comment type="subcellular location">
    <subcellularLocation>
        <location evidence="1">Membrane</location>
        <topology evidence="1">Multi-pass membrane protein</topology>
    </subcellularLocation>
</comment>
<dbReference type="InterPro" id="IPR002293">
    <property type="entry name" value="AA/rel_permease1"/>
</dbReference>
<evidence type="ECO:0000313" key="7">
    <source>
        <dbReference type="EMBL" id="RDH22845.1"/>
    </source>
</evidence>
<proteinExistence type="predicted"/>
<name>A0A370C4S5_ASPNG</name>
<evidence type="ECO:0000256" key="1">
    <source>
        <dbReference type="ARBA" id="ARBA00004141"/>
    </source>
</evidence>
<evidence type="ECO:0000256" key="6">
    <source>
        <dbReference type="SAM" id="Phobius"/>
    </source>
</evidence>
<evidence type="ECO:0000256" key="5">
    <source>
        <dbReference type="ARBA" id="ARBA00023136"/>
    </source>
</evidence>
<dbReference type="GO" id="GO:0022857">
    <property type="term" value="F:transmembrane transporter activity"/>
    <property type="evidence" value="ECO:0007669"/>
    <property type="project" value="InterPro"/>
</dbReference>
<dbReference type="InterPro" id="IPR004840">
    <property type="entry name" value="Amino_acid_permease_CS"/>
</dbReference>
<dbReference type="Proteomes" id="UP000253845">
    <property type="component" value="Unassembled WGS sequence"/>
</dbReference>
<feature type="transmembrane region" description="Helical" evidence="6">
    <location>
        <begin position="483"/>
        <end position="504"/>
    </location>
</feature>
<gene>
    <name evidence="7" type="ORF">M747DRAFT_232640</name>
</gene>
<feature type="transmembrane region" description="Helical" evidence="6">
    <location>
        <begin position="446"/>
        <end position="471"/>
    </location>
</feature>
<keyword evidence="3 6" id="KW-0812">Transmembrane</keyword>
<dbReference type="PANTHER" id="PTHR45649">
    <property type="entry name" value="AMINO-ACID PERMEASE BAT1"/>
    <property type="match status" value="1"/>
</dbReference>
<protein>
    <submittedName>
        <fullName evidence="7">Amino acid transporter</fullName>
    </submittedName>
</protein>
<feature type="transmembrane region" description="Helical" evidence="6">
    <location>
        <begin position="167"/>
        <end position="186"/>
    </location>
</feature>
<reference evidence="7 8" key="1">
    <citation type="submission" date="2018-07" db="EMBL/GenBank/DDBJ databases">
        <title>Section-level genome sequencing of Aspergillus section Nigri to investigate inter- and intra-species variation.</title>
        <authorList>
            <consortium name="DOE Joint Genome Institute"/>
            <person name="Vesth T.C."/>
            <person name="Nybo J.L."/>
            <person name="Theobald S."/>
            <person name="Frisvad J.C."/>
            <person name="Larsen T.O."/>
            <person name="Nielsen K.F."/>
            <person name="Hoof J.B."/>
            <person name="Brandl J."/>
            <person name="Salamov A."/>
            <person name="Riley R."/>
            <person name="Gladden J.M."/>
            <person name="Phatale P."/>
            <person name="Nielsen M.T."/>
            <person name="Lyhne E.K."/>
            <person name="Kogle M.E."/>
            <person name="Strasser K."/>
            <person name="McDonnell E."/>
            <person name="Barry K."/>
            <person name="Clum A."/>
            <person name="Chen C."/>
            <person name="Nolan M."/>
            <person name="Sandor L."/>
            <person name="Kuo A."/>
            <person name="Lipzen A."/>
            <person name="Hainaut M."/>
            <person name="Drula E."/>
            <person name="Tsang A."/>
            <person name="Magnuson J.K."/>
            <person name="Henrissat B."/>
            <person name="Wiebenga A."/>
            <person name="Simmons B.A."/>
            <person name="Makela M.R."/>
            <person name="De vries R.P."/>
            <person name="Grigoriev I.V."/>
            <person name="Mortensen U.H."/>
            <person name="Baker S.E."/>
            <person name="Andersen M.R."/>
        </authorList>
    </citation>
    <scope>NUCLEOTIDE SEQUENCE [LARGE SCALE GENOMIC DNA]</scope>
    <source>
        <strain evidence="7 8">ATCC 13496</strain>
    </source>
</reference>
<sequence length="543" mass="58335">MAVSEDEIQPVGPLTTGEDVRLEHLGYEQGIVLISAELKRSFGLLGMIGFSFSVVTSWTALSGVFIVGVTSGGPPVMVFSFIGVSLLTLAVAIPMAEMCSMYPVAGGQYSWVAALAPPKISRELSYITGWFMLIGLLAMGATNNSIAAQFVLGMANLVFPSYEIQRWQTVLVAYLVAILAAVINIWGPHLLNRLARFILVWNITAFFITVVVLLATNDHKQSASFVFVEFQNFAGWDRAMAAIVGILQACFGMCCYDAPSHMTEEMKSASKQAPQAIIMSVVLGAVTGFAFLLVLCFCIGDIATTQNSPTGVPVIQIFYDSTGSKVAACFLASMIAVIVIVAGNNILAEGSRCVYAFARDNGLPFSKFLAKVDKKRQVPINAVLLTLVVQLALDAIDFGTSTGFETVIAISTEGFCRVLDLSYAMALGSRLLGYVTNHRRTLTGPFALPTSMSISLNVLGLLFLLFASITFNFPESFPVTKDSMNYTSAAIGVIAVISVATWVVTGRKHFTGPGAWDGSDSRVTEGKVVELNEEQETEIEKKG</sequence>
<dbReference type="PANTHER" id="PTHR45649:SF8">
    <property type="entry name" value="PERMEASE, PUTATIVE-RELATED"/>
    <property type="match status" value="1"/>
</dbReference>
<keyword evidence="5 6" id="KW-0472">Membrane</keyword>
<dbReference type="GO" id="GO:0006865">
    <property type="term" value="P:amino acid transport"/>
    <property type="evidence" value="ECO:0007669"/>
    <property type="project" value="InterPro"/>
</dbReference>
<feature type="transmembrane region" description="Helical" evidence="6">
    <location>
        <begin position="198"/>
        <end position="216"/>
    </location>
</feature>
<dbReference type="Gene3D" id="1.20.1740.10">
    <property type="entry name" value="Amino acid/polyamine transporter I"/>
    <property type="match status" value="1"/>
</dbReference>
<dbReference type="PROSITE" id="PS00218">
    <property type="entry name" value="AMINO_ACID_PERMEASE_1"/>
    <property type="match status" value="1"/>
</dbReference>
<accession>A0A370C4S5</accession>
<feature type="transmembrane region" description="Helical" evidence="6">
    <location>
        <begin position="323"/>
        <end position="342"/>
    </location>
</feature>
<feature type="transmembrane region" description="Helical" evidence="6">
    <location>
        <begin position="236"/>
        <end position="256"/>
    </location>
</feature>
<feature type="transmembrane region" description="Helical" evidence="6">
    <location>
        <begin position="129"/>
        <end position="155"/>
    </location>
</feature>
<organism evidence="7 8">
    <name type="scientific">Aspergillus niger ATCC 13496</name>
    <dbReference type="NCBI Taxonomy" id="1353008"/>
    <lineage>
        <taxon>Eukaryota</taxon>
        <taxon>Fungi</taxon>
        <taxon>Dikarya</taxon>
        <taxon>Ascomycota</taxon>
        <taxon>Pezizomycotina</taxon>
        <taxon>Eurotiomycetes</taxon>
        <taxon>Eurotiomycetidae</taxon>
        <taxon>Eurotiales</taxon>
        <taxon>Aspergillaceae</taxon>
        <taxon>Aspergillus</taxon>
        <taxon>Aspergillus subgen. Circumdati</taxon>
    </lineage>
</organism>
<dbReference type="VEuPathDB" id="FungiDB:M747DRAFT_232640"/>
<evidence type="ECO:0000313" key="8">
    <source>
        <dbReference type="Proteomes" id="UP000253845"/>
    </source>
</evidence>
<evidence type="ECO:0000256" key="3">
    <source>
        <dbReference type="ARBA" id="ARBA00022692"/>
    </source>
</evidence>
<dbReference type="Pfam" id="PF13520">
    <property type="entry name" value="AA_permease_2"/>
    <property type="match status" value="1"/>
</dbReference>
<dbReference type="PIRSF" id="PIRSF006060">
    <property type="entry name" value="AA_transporter"/>
    <property type="match status" value="1"/>
</dbReference>
<feature type="transmembrane region" description="Helical" evidence="6">
    <location>
        <begin position="277"/>
        <end position="303"/>
    </location>
</feature>
<dbReference type="GO" id="GO:0016020">
    <property type="term" value="C:membrane"/>
    <property type="evidence" value="ECO:0007669"/>
    <property type="project" value="UniProtKB-SubCell"/>
</dbReference>
<keyword evidence="4 6" id="KW-1133">Transmembrane helix</keyword>
<keyword evidence="2" id="KW-0813">Transport</keyword>
<feature type="transmembrane region" description="Helical" evidence="6">
    <location>
        <begin position="75"/>
        <end position="93"/>
    </location>
</feature>
<evidence type="ECO:0000256" key="4">
    <source>
        <dbReference type="ARBA" id="ARBA00022989"/>
    </source>
</evidence>
<feature type="transmembrane region" description="Helical" evidence="6">
    <location>
        <begin position="44"/>
        <end position="69"/>
    </location>
</feature>
<dbReference type="AlphaFoldDB" id="A0A370C4S5"/>
<dbReference type="EMBL" id="KZ851906">
    <property type="protein sequence ID" value="RDH22845.1"/>
    <property type="molecule type" value="Genomic_DNA"/>
</dbReference>
<evidence type="ECO:0000256" key="2">
    <source>
        <dbReference type="ARBA" id="ARBA00022448"/>
    </source>
</evidence>